<organism evidence="1 2">
    <name type="scientific">Helianthus annuus</name>
    <name type="common">Common sunflower</name>
    <dbReference type="NCBI Taxonomy" id="4232"/>
    <lineage>
        <taxon>Eukaryota</taxon>
        <taxon>Viridiplantae</taxon>
        <taxon>Streptophyta</taxon>
        <taxon>Embryophyta</taxon>
        <taxon>Tracheophyta</taxon>
        <taxon>Spermatophyta</taxon>
        <taxon>Magnoliopsida</taxon>
        <taxon>eudicotyledons</taxon>
        <taxon>Gunneridae</taxon>
        <taxon>Pentapetalae</taxon>
        <taxon>asterids</taxon>
        <taxon>campanulids</taxon>
        <taxon>Asterales</taxon>
        <taxon>Asteraceae</taxon>
        <taxon>Asteroideae</taxon>
        <taxon>Heliantheae alliance</taxon>
        <taxon>Heliantheae</taxon>
        <taxon>Helianthus</taxon>
    </lineage>
</organism>
<evidence type="ECO:0000313" key="2">
    <source>
        <dbReference type="Proteomes" id="UP000215914"/>
    </source>
</evidence>
<accession>A0A9K3NN09</accession>
<keyword evidence="2" id="KW-1185">Reference proteome</keyword>
<dbReference type="AlphaFoldDB" id="A0A9K3NN09"/>
<comment type="caution">
    <text evidence="1">The sequence shown here is derived from an EMBL/GenBank/DDBJ whole genome shotgun (WGS) entry which is preliminary data.</text>
</comment>
<reference evidence="1" key="1">
    <citation type="journal article" date="2017" name="Nature">
        <title>The sunflower genome provides insights into oil metabolism, flowering and Asterid evolution.</title>
        <authorList>
            <person name="Badouin H."/>
            <person name="Gouzy J."/>
            <person name="Grassa C.J."/>
            <person name="Murat F."/>
            <person name="Staton S.E."/>
            <person name="Cottret L."/>
            <person name="Lelandais-Briere C."/>
            <person name="Owens G.L."/>
            <person name="Carrere S."/>
            <person name="Mayjonade B."/>
            <person name="Legrand L."/>
            <person name="Gill N."/>
            <person name="Kane N.C."/>
            <person name="Bowers J.E."/>
            <person name="Hubner S."/>
            <person name="Bellec A."/>
            <person name="Berard A."/>
            <person name="Berges H."/>
            <person name="Blanchet N."/>
            <person name="Boniface M.C."/>
            <person name="Brunel D."/>
            <person name="Catrice O."/>
            <person name="Chaidir N."/>
            <person name="Claudel C."/>
            <person name="Donnadieu C."/>
            <person name="Faraut T."/>
            <person name="Fievet G."/>
            <person name="Helmstetter N."/>
            <person name="King M."/>
            <person name="Knapp S.J."/>
            <person name="Lai Z."/>
            <person name="Le Paslier M.C."/>
            <person name="Lippi Y."/>
            <person name="Lorenzon L."/>
            <person name="Mandel J.R."/>
            <person name="Marage G."/>
            <person name="Marchand G."/>
            <person name="Marquand E."/>
            <person name="Bret-Mestries E."/>
            <person name="Morien E."/>
            <person name="Nambeesan S."/>
            <person name="Nguyen T."/>
            <person name="Pegot-Espagnet P."/>
            <person name="Pouilly N."/>
            <person name="Raftis F."/>
            <person name="Sallet E."/>
            <person name="Schiex T."/>
            <person name="Thomas J."/>
            <person name="Vandecasteele C."/>
            <person name="Vares D."/>
            <person name="Vear F."/>
            <person name="Vautrin S."/>
            <person name="Crespi M."/>
            <person name="Mangin B."/>
            <person name="Burke J.M."/>
            <person name="Salse J."/>
            <person name="Munos S."/>
            <person name="Vincourt P."/>
            <person name="Rieseberg L.H."/>
            <person name="Langlade N.B."/>
        </authorList>
    </citation>
    <scope>NUCLEOTIDE SEQUENCE</scope>
    <source>
        <tissue evidence="1">Leaves</tissue>
    </source>
</reference>
<dbReference type="Proteomes" id="UP000215914">
    <property type="component" value="Unassembled WGS sequence"/>
</dbReference>
<dbReference type="EMBL" id="MNCJ02000320">
    <property type="protein sequence ID" value="KAF5805790.1"/>
    <property type="molecule type" value="Genomic_DNA"/>
</dbReference>
<evidence type="ECO:0000313" key="1">
    <source>
        <dbReference type="EMBL" id="KAF5805790.1"/>
    </source>
</evidence>
<name>A0A9K3NN09_HELAN</name>
<reference evidence="1" key="2">
    <citation type="submission" date="2020-06" db="EMBL/GenBank/DDBJ databases">
        <title>Helianthus annuus Genome sequencing and assembly Release 2.</title>
        <authorList>
            <person name="Gouzy J."/>
            <person name="Langlade N."/>
            <person name="Munos S."/>
        </authorList>
    </citation>
    <scope>NUCLEOTIDE SEQUENCE</scope>
    <source>
        <tissue evidence="1">Leaves</tissue>
    </source>
</reference>
<sequence>MKRITIRIRNPLLLLLFLTLVARFVLNPVTISLFCKSSIFSSSYFVLSSNQFYVTYSSCRYI</sequence>
<protein>
    <submittedName>
        <fullName evidence="1">Uncharacterized protein</fullName>
    </submittedName>
</protein>
<dbReference type="Gramene" id="mRNA:HanXRQr2_Chr05g0213611">
    <property type="protein sequence ID" value="CDS:HanXRQr2_Chr05g0213611.1"/>
    <property type="gene ID" value="HanXRQr2_Chr05g0213611"/>
</dbReference>
<gene>
    <name evidence="1" type="ORF">HanXRQr2_Chr05g0213611</name>
</gene>
<proteinExistence type="predicted"/>